<comment type="caution">
    <text evidence="2">The sequence shown here is derived from an EMBL/GenBank/DDBJ whole genome shotgun (WGS) entry which is preliminary data.</text>
</comment>
<name>A0A822XMD1_NELNU</name>
<gene>
    <name evidence="2" type="ORF">HUJ06_021692</name>
</gene>
<feature type="region of interest" description="Disordered" evidence="1">
    <location>
        <begin position="83"/>
        <end position="108"/>
    </location>
</feature>
<evidence type="ECO:0000313" key="3">
    <source>
        <dbReference type="Proteomes" id="UP000607653"/>
    </source>
</evidence>
<feature type="compositionally biased region" description="Polar residues" evidence="1">
    <location>
        <begin position="90"/>
        <end position="100"/>
    </location>
</feature>
<sequence length="108" mass="11853">MGLKTKHKKSTPAILFLRYSDMTLILSQNLFNHQHYDGYDGGSGYRESCYTGSCIGLMSRISGYDPCNQACLGSESDLVVGQMAEDDSRTSSLNEASSNSKELHCNSK</sequence>
<dbReference type="Proteomes" id="UP000607653">
    <property type="component" value="Unassembled WGS sequence"/>
</dbReference>
<dbReference type="AlphaFoldDB" id="A0A822XMD1"/>
<organism evidence="2 3">
    <name type="scientific">Nelumbo nucifera</name>
    <name type="common">Sacred lotus</name>
    <dbReference type="NCBI Taxonomy" id="4432"/>
    <lineage>
        <taxon>Eukaryota</taxon>
        <taxon>Viridiplantae</taxon>
        <taxon>Streptophyta</taxon>
        <taxon>Embryophyta</taxon>
        <taxon>Tracheophyta</taxon>
        <taxon>Spermatophyta</taxon>
        <taxon>Magnoliopsida</taxon>
        <taxon>Proteales</taxon>
        <taxon>Nelumbonaceae</taxon>
        <taxon>Nelumbo</taxon>
    </lineage>
</organism>
<keyword evidence="3" id="KW-1185">Reference proteome</keyword>
<protein>
    <submittedName>
        <fullName evidence="2">Uncharacterized protein</fullName>
    </submittedName>
</protein>
<proteinExistence type="predicted"/>
<evidence type="ECO:0000256" key="1">
    <source>
        <dbReference type="SAM" id="MobiDB-lite"/>
    </source>
</evidence>
<accession>A0A822XMD1</accession>
<dbReference type="EMBL" id="DUZY01000001">
    <property type="protein sequence ID" value="DAD20229.1"/>
    <property type="molecule type" value="Genomic_DNA"/>
</dbReference>
<evidence type="ECO:0000313" key="2">
    <source>
        <dbReference type="EMBL" id="DAD20229.1"/>
    </source>
</evidence>
<reference evidence="2 3" key="1">
    <citation type="journal article" date="2020" name="Mol. Biol. Evol.">
        <title>Distinct Expression and Methylation Patterns for Genes with Different Fates following a Single Whole-Genome Duplication in Flowering Plants.</title>
        <authorList>
            <person name="Shi T."/>
            <person name="Rahmani R.S."/>
            <person name="Gugger P.F."/>
            <person name="Wang M."/>
            <person name="Li H."/>
            <person name="Zhang Y."/>
            <person name="Li Z."/>
            <person name="Wang Q."/>
            <person name="Van de Peer Y."/>
            <person name="Marchal K."/>
            <person name="Chen J."/>
        </authorList>
    </citation>
    <scope>NUCLEOTIDE SEQUENCE [LARGE SCALE GENOMIC DNA]</scope>
    <source>
        <tissue evidence="2">Leaf</tissue>
    </source>
</reference>